<evidence type="ECO:0000313" key="5">
    <source>
        <dbReference type="EMBL" id="PPS07988.1"/>
    </source>
</evidence>
<sequence length="655" mass="73075">MAYLENGTGTTQTKPLPKDTKKKDINKEDLLYVERIYDVDPEVQKVALESMRQEVRTSISSMTYVPKLLKFLRPHYGTLKAFYETMLDSNLKDLGKRNFARVSDATGFSLMVRYCIYLPFPLIQSEDASVDDLMELVEQIVAFHMEYLPCFPVSNIFARSVQYNDESKAIDLLMEENLSIPHQCCKHVCDVFTSCDDLLMKKQFCYILARQGINFELDDDMVKDDEDRELSQVIINNIKLSESYLTLARNIEVMEPKCPEDVYKAHLLDGRAIAGANVDSVRHWLLHLSMLFLMQVLARLMTDPADCSSDGSSRNWLFKNKEHVKISVVASLGMILLWDVDSGLAQIDKYLHSDDNYVIAGVLLGVGLVNCSVTNDYDPKVLKISNNGKVAQAIADALMDRSVLELGQPLSRLLVLALGLIYLEKQEGVEATSDVSKFFSEKMRNYIDITLLSSAHAGIRNVLMVQKLLGLCSHLENAETSQGSAMLGIAMVAMAEEAAVISLGLIGAGTNNARTAGMLRNLSSFYYKVRIAQGLVHMGKGLLTLNLYHSDRLLCSLFVLVYQYATCFSVLPRMLMTLDKNLEPTSVSIRVGEAFDVVGEAGQPKTITGLQTHSTPVLLAAGERAELATEKYVPLLPILEGCVILIENTEYMEDN</sequence>
<dbReference type="Gene3D" id="1.25.10.10">
    <property type="entry name" value="Leucine-rich Repeat Variant"/>
    <property type="match status" value="3"/>
</dbReference>
<accession>A0A2P5XXB4</accession>
<dbReference type="EMBL" id="KZ664079">
    <property type="protein sequence ID" value="PPS07988.1"/>
    <property type="molecule type" value="Genomic_DNA"/>
</dbReference>
<evidence type="ECO:0000259" key="3">
    <source>
        <dbReference type="Pfam" id="PF17781"/>
    </source>
</evidence>
<proteinExistence type="predicted"/>
<dbReference type="AlphaFoldDB" id="A0A2P5XXB4"/>
<keyword evidence="1" id="KW-0677">Repeat</keyword>
<dbReference type="InterPro" id="IPR011989">
    <property type="entry name" value="ARM-like"/>
</dbReference>
<dbReference type="Proteomes" id="UP000239757">
    <property type="component" value="Unassembled WGS sequence"/>
</dbReference>
<dbReference type="GO" id="GO:0005634">
    <property type="term" value="C:nucleus"/>
    <property type="evidence" value="ECO:0007669"/>
    <property type="project" value="TreeGrafter"/>
</dbReference>
<feature type="domain" description="RPN1 N-terminal" evidence="3">
    <location>
        <begin position="187"/>
        <end position="267"/>
    </location>
</feature>
<evidence type="ECO:0000256" key="2">
    <source>
        <dbReference type="SAM" id="MobiDB-lite"/>
    </source>
</evidence>
<dbReference type="Pfam" id="PF17781">
    <property type="entry name" value="RPN1_RPN2_N"/>
    <property type="match status" value="2"/>
</dbReference>
<dbReference type="GO" id="GO:0034515">
    <property type="term" value="C:proteasome storage granule"/>
    <property type="evidence" value="ECO:0007669"/>
    <property type="project" value="TreeGrafter"/>
</dbReference>
<dbReference type="PANTHER" id="PTHR10943:SF1">
    <property type="entry name" value="26S PROTEASOME NON-ATPASE REGULATORY SUBUNIT 2"/>
    <property type="match status" value="1"/>
</dbReference>
<dbReference type="Pfam" id="PF18051">
    <property type="entry name" value="RPN1_C"/>
    <property type="match status" value="1"/>
</dbReference>
<evidence type="ECO:0000313" key="6">
    <source>
        <dbReference type="Proteomes" id="UP000239757"/>
    </source>
</evidence>
<feature type="region of interest" description="Disordered" evidence="2">
    <location>
        <begin position="1"/>
        <end position="21"/>
    </location>
</feature>
<evidence type="ECO:0008006" key="7">
    <source>
        <dbReference type="Google" id="ProtNLM"/>
    </source>
</evidence>
<organism evidence="5 6">
    <name type="scientific">Gossypium barbadense</name>
    <name type="common">Sea Island cotton</name>
    <name type="synonym">Hibiscus barbadensis</name>
    <dbReference type="NCBI Taxonomy" id="3634"/>
    <lineage>
        <taxon>Eukaryota</taxon>
        <taxon>Viridiplantae</taxon>
        <taxon>Streptophyta</taxon>
        <taxon>Embryophyta</taxon>
        <taxon>Tracheophyta</taxon>
        <taxon>Spermatophyta</taxon>
        <taxon>Magnoliopsida</taxon>
        <taxon>eudicotyledons</taxon>
        <taxon>Gunneridae</taxon>
        <taxon>Pentapetalae</taxon>
        <taxon>rosids</taxon>
        <taxon>malvids</taxon>
        <taxon>Malvales</taxon>
        <taxon>Malvaceae</taxon>
        <taxon>Malvoideae</taxon>
        <taxon>Gossypium</taxon>
    </lineage>
</organism>
<evidence type="ECO:0000259" key="4">
    <source>
        <dbReference type="Pfam" id="PF18051"/>
    </source>
</evidence>
<dbReference type="GO" id="GO:0008540">
    <property type="term" value="C:proteasome regulatory particle, base subcomplex"/>
    <property type="evidence" value="ECO:0007669"/>
    <property type="project" value="TreeGrafter"/>
</dbReference>
<dbReference type="InterPro" id="IPR041433">
    <property type="entry name" value="RPN1_C"/>
</dbReference>
<protein>
    <recommendedName>
        <fullName evidence="7">26S proteasome non-ATPase regulatory subunit 2 homolog</fullName>
    </recommendedName>
</protein>
<dbReference type="OrthoDB" id="10252509at2759"/>
<reference evidence="5 6" key="1">
    <citation type="submission" date="2015-01" db="EMBL/GenBank/DDBJ databases">
        <title>Genome of allotetraploid Gossypium barbadense reveals genomic plasticity and fiber elongation in cotton evolution.</title>
        <authorList>
            <person name="Chen X."/>
            <person name="Liu X."/>
            <person name="Zhao B."/>
            <person name="Zheng H."/>
            <person name="Hu Y."/>
            <person name="Lu G."/>
            <person name="Yang C."/>
            <person name="Chen J."/>
            <person name="Shan C."/>
            <person name="Zhang L."/>
            <person name="Zhou Y."/>
            <person name="Wang L."/>
            <person name="Guo W."/>
            <person name="Bai Y."/>
            <person name="Ruan J."/>
            <person name="Shangguan X."/>
            <person name="Mao Y."/>
            <person name="Jiang J."/>
            <person name="Zhu Y."/>
            <person name="Lei J."/>
            <person name="Kang H."/>
            <person name="Chen S."/>
            <person name="He X."/>
            <person name="Wang R."/>
            <person name="Wang Y."/>
            <person name="Chen J."/>
            <person name="Wang L."/>
            <person name="Yu S."/>
            <person name="Wang B."/>
            <person name="Wei J."/>
            <person name="Song S."/>
            <person name="Lu X."/>
            <person name="Gao Z."/>
            <person name="Gu W."/>
            <person name="Deng X."/>
            <person name="Ma D."/>
            <person name="Wang S."/>
            <person name="Liang W."/>
            <person name="Fang L."/>
            <person name="Cai C."/>
            <person name="Zhu X."/>
            <person name="Zhou B."/>
            <person name="Zhang Y."/>
            <person name="Chen Z."/>
            <person name="Xu S."/>
            <person name="Zhu R."/>
            <person name="Wang S."/>
            <person name="Zhang T."/>
            <person name="Zhao G."/>
        </authorList>
    </citation>
    <scope>NUCLEOTIDE SEQUENCE [LARGE SCALE GENOMIC DNA]</scope>
    <source>
        <strain evidence="6">cv. Xinhai21</strain>
        <tissue evidence="5">Leaf</tissue>
    </source>
</reference>
<gene>
    <name evidence="5" type="ORF">GOBAR_AA12664</name>
</gene>
<dbReference type="GO" id="GO:0043161">
    <property type="term" value="P:proteasome-mediated ubiquitin-dependent protein catabolic process"/>
    <property type="evidence" value="ECO:0007669"/>
    <property type="project" value="TreeGrafter"/>
</dbReference>
<feature type="domain" description="RPN1 N-terminal" evidence="3">
    <location>
        <begin position="31"/>
        <end position="93"/>
    </location>
</feature>
<evidence type="ECO:0000256" key="1">
    <source>
        <dbReference type="ARBA" id="ARBA00022737"/>
    </source>
</evidence>
<dbReference type="InterPro" id="IPR040892">
    <property type="entry name" value="RPN1_N"/>
</dbReference>
<feature type="domain" description="26S proteasome non-ATPase regulatory subunit RPN1 C-terminal" evidence="4">
    <location>
        <begin position="598"/>
        <end position="651"/>
    </location>
</feature>
<dbReference type="PANTHER" id="PTHR10943">
    <property type="entry name" value="26S PROTEASOME NON-ATPASE REGULATORY SUBUNIT"/>
    <property type="match status" value="1"/>
</dbReference>
<name>A0A2P5XXB4_GOSBA</name>